<keyword evidence="4" id="KW-0547">Nucleotide-binding</keyword>
<evidence type="ECO:0000259" key="9">
    <source>
        <dbReference type="Pfam" id="PF00133"/>
    </source>
</evidence>
<evidence type="ECO:0000256" key="2">
    <source>
        <dbReference type="ARBA" id="ARBA00013164"/>
    </source>
</evidence>
<dbReference type="Gene3D" id="1.10.10.720">
    <property type="entry name" value="leucyl-tRNA synthetase"/>
    <property type="match status" value="1"/>
</dbReference>
<dbReference type="InterPro" id="IPR009080">
    <property type="entry name" value="tRNAsynth_Ia_anticodon-bd"/>
</dbReference>
<dbReference type="Pfam" id="PF00133">
    <property type="entry name" value="tRNA-synt_1"/>
    <property type="match status" value="1"/>
</dbReference>
<dbReference type="InterPro" id="IPR004493">
    <property type="entry name" value="Leu-tRNA-synth_Ia_arc/euk"/>
</dbReference>
<dbReference type="SUPFAM" id="SSF47323">
    <property type="entry name" value="Anticodon-binding domain of a subclass of class I aminoacyl-tRNA synthetases"/>
    <property type="match status" value="1"/>
</dbReference>
<keyword evidence="5" id="KW-0067">ATP-binding</keyword>
<dbReference type="GO" id="GO:0005524">
    <property type="term" value="F:ATP binding"/>
    <property type="evidence" value="ECO:0007669"/>
    <property type="project" value="UniProtKB-KW"/>
</dbReference>
<dbReference type="Gene3D" id="3.90.740.10">
    <property type="entry name" value="Valyl/Leucyl/Isoleucyl-tRNA synthetase, editing domain"/>
    <property type="match status" value="1"/>
</dbReference>
<dbReference type="InterPro" id="IPR013155">
    <property type="entry name" value="M/V/L/I-tRNA-synth_anticd-bd"/>
</dbReference>
<dbReference type="Pfam" id="PF08264">
    <property type="entry name" value="Anticodon_1"/>
    <property type="match status" value="1"/>
</dbReference>
<feature type="domain" description="Methionyl/Valyl/Leucyl/Isoleucyl-tRNA synthetase anticodon-binding" evidence="10">
    <location>
        <begin position="568"/>
        <end position="685"/>
    </location>
</feature>
<dbReference type="SUPFAM" id="SSF50677">
    <property type="entry name" value="ValRS/IleRS/LeuRS editing domain"/>
    <property type="match status" value="1"/>
</dbReference>
<dbReference type="Gene3D" id="3.30.2320.20">
    <property type="entry name" value="Class I aminoacyl-tRNA synthetases (RS)"/>
    <property type="match status" value="1"/>
</dbReference>
<dbReference type="PANTHER" id="PTHR45794">
    <property type="entry name" value="LEUCYL-TRNA SYNTHETASE"/>
    <property type="match status" value="1"/>
</dbReference>
<dbReference type="EC" id="6.1.1.4" evidence="2"/>
<keyword evidence="6" id="KW-0648">Protein biosynthesis</keyword>
<evidence type="ECO:0000256" key="3">
    <source>
        <dbReference type="ARBA" id="ARBA00022598"/>
    </source>
</evidence>
<keyword evidence="7 11" id="KW-0030">Aminoacyl-tRNA synthetase</keyword>
<dbReference type="AlphaFoldDB" id="T1AJU1"/>
<dbReference type="NCBIfam" id="TIGR00395">
    <property type="entry name" value="leuS_arch"/>
    <property type="match status" value="1"/>
</dbReference>
<proteinExistence type="inferred from homology"/>
<evidence type="ECO:0000259" key="10">
    <source>
        <dbReference type="Pfam" id="PF08264"/>
    </source>
</evidence>
<dbReference type="GO" id="GO:0004823">
    <property type="term" value="F:leucine-tRNA ligase activity"/>
    <property type="evidence" value="ECO:0007669"/>
    <property type="project" value="UniProtKB-EC"/>
</dbReference>
<dbReference type="Gene3D" id="1.10.730.10">
    <property type="entry name" value="Isoleucyl-tRNA Synthetase, Domain 1"/>
    <property type="match status" value="1"/>
</dbReference>
<evidence type="ECO:0000256" key="1">
    <source>
        <dbReference type="ARBA" id="ARBA00005594"/>
    </source>
</evidence>
<keyword evidence="3 11" id="KW-0436">Ligase</keyword>
<organism evidence="11">
    <name type="scientific">mine drainage metagenome</name>
    <dbReference type="NCBI Taxonomy" id="410659"/>
    <lineage>
        <taxon>unclassified sequences</taxon>
        <taxon>metagenomes</taxon>
        <taxon>ecological metagenomes</taxon>
    </lineage>
</organism>
<dbReference type="InterPro" id="IPR014729">
    <property type="entry name" value="Rossmann-like_a/b/a_fold"/>
</dbReference>
<evidence type="ECO:0000313" key="11">
    <source>
        <dbReference type="EMBL" id="EQD60841.1"/>
    </source>
</evidence>
<dbReference type="InterPro" id="IPR002300">
    <property type="entry name" value="aa-tRNA-synth_Ia"/>
</dbReference>
<sequence length="812" mass="91222">MELAGMGIDWRRMFTSIDPMFSKMVEWQFHILEKSGLLEKGRHPIGWCTNENSPVGQHDTKGDAATEIESVLAIKFKDSESDTYFICATYRPETIYGVTNLFVKSGSEYVIAEVNGERAFISRAAAAALAYQGQVKVIGSISTDELLKKKAVNPITGDIVPVLPGFFVRDDYGTGVVMSVPAHAPFDYVALKRLKNEGFTVPREPYKQVIRIDSKGSDDALKVQSLVYLESFGWRDSGSDDSAIEEATKALYREESKRGIEIEGDFAGQSEENARQGLKSKLISGSKAFEVYMISNDEPLYCRCGTKVIVKVVDDQWFINYGNKEWKESATRCLASMKIYPEKLTHTFENVIEWLDLRAAERAQGLGTRFPLNPEHIIESLSDSTIYMAFYTIYHILARGNIRPENLKDSFFDYAFLSKGESADIAKDTGIDEMLIKECRDSFNYWYTYTSSHSGSDLVNNHLTMYIFNHTAVFPESMWPKQIVTNGIVKYEGEKMSKSMGNVIPLKDALTAYGADPLRMVLIAGADLDTDVEFAEAQISGIKSRNEYLYSAIFNLDSLGSKELSQLDFWLYSRLNSKLVNATALMDKIMFKGAYNEIYYSSVNDIKRYLDMGGKNGLVLEEYLSVVARMLYPVMPHIAEEFWHALKKNTLVAKEEWPVPDKSMINPELERSYDVVESILQDISNAVALMSNMPENKGRSVKEVRIILASNWKFDAYDMLVEKKNMSAVIGSIGGVDKERLAKYLSQFKKPGDYVDKIGITPDTLLSVISSSSGYISTKVSATVYIEKEDASKSPRAARALPVKPSLDLKWG</sequence>
<dbReference type="GO" id="GO:0002161">
    <property type="term" value="F:aminoacyl-tRNA deacylase activity"/>
    <property type="evidence" value="ECO:0007669"/>
    <property type="project" value="InterPro"/>
</dbReference>
<evidence type="ECO:0000256" key="5">
    <source>
        <dbReference type="ARBA" id="ARBA00022840"/>
    </source>
</evidence>
<protein>
    <recommendedName>
        <fullName evidence="2">leucine--tRNA ligase</fullName>
        <ecNumber evidence="2">6.1.1.4</ecNumber>
    </recommendedName>
    <alternativeName>
        <fullName evidence="8">Leucyl-tRNA synthetase</fullName>
    </alternativeName>
</protein>
<dbReference type="SUPFAM" id="SSF52374">
    <property type="entry name" value="Nucleotidylyl transferase"/>
    <property type="match status" value="1"/>
</dbReference>
<gene>
    <name evidence="11" type="ORF">B2A_03476</name>
</gene>
<dbReference type="EMBL" id="AUZZ01002329">
    <property type="protein sequence ID" value="EQD60841.1"/>
    <property type="molecule type" value="Genomic_DNA"/>
</dbReference>
<evidence type="ECO:0000256" key="6">
    <source>
        <dbReference type="ARBA" id="ARBA00022917"/>
    </source>
</evidence>
<evidence type="ECO:0000256" key="4">
    <source>
        <dbReference type="ARBA" id="ARBA00022741"/>
    </source>
</evidence>
<dbReference type="PANTHER" id="PTHR45794:SF1">
    <property type="entry name" value="LEUCINE--TRNA LIGASE, CYTOPLASMIC"/>
    <property type="match status" value="1"/>
</dbReference>
<dbReference type="InterPro" id="IPR009008">
    <property type="entry name" value="Val/Leu/Ile-tRNA-synth_edit"/>
</dbReference>
<dbReference type="GO" id="GO:0006429">
    <property type="term" value="P:leucyl-tRNA aminoacylation"/>
    <property type="evidence" value="ECO:0007669"/>
    <property type="project" value="InterPro"/>
</dbReference>
<comment type="similarity">
    <text evidence="1">Belongs to the class-I aminoacyl-tRNA synthetase family.</text>
</comment>
<reference evidence="11" key="2">
    <citation type="journal article" date="2014" name="ISME J.">
        <title>Microbial stratification in low pH oxic and suboxic macroscopic growths along an acid mine drainage.</title>
        <authorList>
            <person name="Mendez-Garcia C."/>
            <person name="Mesa V."/>
            <person name="Sprenger R.R."/>
            <person name="Richter M."/>
            <person name="Diez M.S."/>
            <person name="Solano J."/>
            <person name="Bargiela R."/>
            <person name="Golyshina O.V."/>
            <person name="Manteca A."/>
            <person name="Ramos J.L."/>
            <person name="Gallego J.R."/>
            <person name="Llorente I."/>
            <person name="Martins Dos Santos V.A."/>
            <person name="Jensen O.N."/>
            <person name="Pelaez A.I."/>
            <person name="Sanchez J."/>
            <person name="Ferrer M."/>
        </authorList>
    </citation>
    <scope>NUCLEOTIDE SEQUENCE</scope>
</reference>
<evidence type="ECO:0000256" key="8">
    <source>
        <dbReference type="ARBA" id="ARBA00030520"/>
    </source>
</evidence>
<accession>T1AJU1</accession>
<feature type="domain" description="Aminoacyl-tRNA synthetase class Ia" evidence="9">
    <location>
        <begin position="4"/>
        <end position="534"/>
    </location>
</feature>
<evidence type="ECO:0000256" key="7">
    <source>
        <dbReference type="ARBA" id="ARBA00023146"/>
    </source>
</evidence>
<comment type="caution">
    <text evidence="11">The sequence shown here is derived from an EMBL/GenBank/DDBJ whole genome shotgun (WGS) entry which is preliminary data.</text>
</comment>
<dbReference type="Gene3D" id="3.40.50.620">
    <property type="entry name" value="HUPs"/>
    <property type="match status" value="1"/>
</dbReference>
<reference evidence="11" key="1">
    <citation type="submission" date="2013-08" db="EMBL/GenBank/DDBJ databases">
        <authorList>
            <person name="Mendez C."/>
            <person name="Richter M."/>
            <person name="Ferrer M."/>
            <person name="Sanchez J."/>
        </authorList>
    </citation>
    <scope>NUCLEOTIDE SEQUENCE</scope>
</reference>
<dbReference type="NCBIfam" id="NF008957">
    <property type="entry name" value="PRK12300.1"/>
    <property type="match status" value="1"/>
</dbReference>
<name>T1AJU1_9ZZZZ</name>